<dbReference type="Pfam" id="PF05013">
    <property type="entry name" value="FGase"/>
    <property type="match status" value="1"/>
</dbReference>
<reference evidence="2 3" key="1">
    <citation type="submission" date="2014-05" db="EMBL/GenBank/DDBJ databases">
        <title>Draft Genome Sequence of Nitratireductor basaltis Strain UMTGB225, A Marine Bacterium Isolated from Green Barrel Tunicate.</title>
        <authorList>
            <person name="Gan H.Y."/>
        </authorList>
    </citation>
    <scope>NUCLEOTIDE SEQUENCE [LARGE SCALE GENOMIC DNA]</scope>
    <source>
        <strain evidence="2 3">UMTGB225</strain>
    </source>
</reference>
<dbReference type="InterPro" id="IPR007709">
    <property type="entry name" value="N-FG_amidohydro"/>
</dbReference>
<dbReference type="GO" id="GO:0016787">
    <property type="term" value="F:hydrolase activity"/>
    <property type="evidence" value="ECO:0007669"/>
    <property type="project" value="UniProtKB-KW"/>
</dbReference>
<dbReference type="STRING" id="472175.EL18_01906"/>
<feature type="region of interest" description="Disordered" evidence="1">
    <location>
        <begin position="1"/>
        <end position="21"/>
    </location>
</feature>
<dbReference type="Gene3D" id="3.40.630.40">
    <property type="entry name" value="Zn-dependent exopeptidases"/>
    <property type="match status" value="1"/>
</dbReference>
<name>A0A084UD29_9HYPH</name>
<comment type="caution">
    <text evidence="2">The sequence shown here is derived from an EMBL/GenBank/DDBJ whole genome shotgun (WGS) entry which is preliminary data.</text>
</comment>
<dbReference type="eggNOG" id="COG3931">
    <property type="taxonomic scope" value="Bacteria"/>
</dbReference>
<protein>
    <submittedName>
        <fullName evidence="2">N-formylglutamate amidohydrolase</fullName>
    </submittedName>
</protein>
<sequence>MTDWNQTSRETKRVLAPHEPPPLEVVNAQGKSEFFLICEHAGNRIPEALGDMGLSEEDRQRHIAWDIGARAVALELSKMLDAPLYMQRYSRLVCDCNRRPDVPSFAPEKSEATIVPANQNLSAADREARANEIFWPFHNAVTEALDARNAAGRTTKLVTVHSFTPVFHGEKRPWEIGVLFNRDRDFAPRIYEWLTTNTDRVIGSNEPYAVGDDSDYAIPVHGEKRGIPCVEFEIRNDLIADPANAPRWAGYLRDAVTGV</sequence>
<proteinExistence type="predicted"/>
<dbReference type="EMBL" id="JMQM01000001">
    <property type="protein sequence ID" value="KFB10865.1"/>
    <property type="molecule type" value="Genomic_DNA"/>
</dbReference>
<dbReference type="PIRSF" id="PIRSF029730">
    <property type="entry name" value="UCP029730"/>
    <property type="match status" value="1"/>
</dbReference>
<dbReference type="OrthoDB" id="9815326at2"/>
<dbReference type="SUPFAM" id="SSF53187">
    <property type="entry name" value="Zn-dependent exopeptidases"/>
    <property type="match status" value="1"/>
</dbReference>
<dbReference type="InterPro" id="IPR011227">
    <property type="entry name" value="UCP029730"/>
</dbReference>
<dbReference type="Proteomes" id="UP000053675">
    <property type="component" value="Unassembled WGS sequence"/>
</dbReference>
<keyword evidence="2" id="KW-0378">Hydrolase</keyword>
<keyword evidence="3" id="KW-1185">Reference proteome</keyword>
<organism evidence="2 3">
    <name type="scientific">Nitratireductor basaltis</name>
    <dbReference type="NCBI Taxonomy" id="472175"/>
    <lineage>
        <taxon>Bacteria</taxon>
        <taxon>Pseudomonadati</taxon>
        <taxon>Pseudomonadota</taxon>
        <taxon>Alphaproteobacteria</taxon>
        <taxon>Hyphomicrobiales</taxon>
        <taxon>Phyllobacteriaceae</taxon>
        <taxon>Nitratireductor</taxon>
    </lineage>
</organism>
<evidence type="ECO:0000313" key="3">
    <source>
        <dbReference type="Proteomes" id="UP000053675"/>
    </source>
</evidence>
<evidence type="ECO:0000313" key="2">
    <source>
        <dbReference type="EMBL" id="KFB10865.1"/>
    </source>
</evidence>
<dbReference type="PATRIC" id="fig|472175.3.peg.1911"/>
<dbReference type="AlphaFoldDB" id="A0A084UD29"/>
<gene>
    <name evidence="2" type="ORF">EL18_01906</name>
</gene>
<accession>A0A084UD29</accession>
<evidence type="ECO:0000256" key="1">
    <source>
        <dbReference type="SAM" id="MobiDB-lite"/>
    </source>
</evidence>
<dbReference type="RefSeq" id="WP_036482154.1">
    <property type="nucleotide sequence ID" value="NZ_JMQM01000001.1"/>
</dbReference>